<comment type="caution">
    <text evidence="2">The sequence shown here is derived from an EMBL/GenBank/DDBJ whole genome shotgun (WGS) entry which is preliminary data.</text>
</comment>
<dbReference type="RefSeq" id="WP_062834610.1">
    <property type="nucleotide sequence ID" value="NZ_BCNV01000001.1"/>
</dbReference>
<feature type="coiled-coil region" evidence="1">
    <location>
        <begin position="9"/>
        <end position="58"/>
    </location>
</feature>
<evidence type="ECO:0000313" key="2">
    <source>
        <dbReference type="EMBL" id="GAS81991.1"/>
    </source>
</evidence>
<gene>
    <name evidence="2" type="ORF">PAHA3_2065</name>
</gene>
<proteinExistence type="predicted"/>
<organism evidence="2 3">
    <name type="scientific">Paenibacillus amylolyticus</name>
    <dbReference type="NCBI Taxonomy" id="1451"/>
    <lineage>
        <taxon>Bacteria</taxon>
        <taxon>Bacillati</taxon>
        <taxon>Bacillota</taxon>
        <taxon>Bacilli</taxon>
        <taxon>Bacillales</taxon>
        <taxon>Paenibacillaceae</taxon>
        <taxon>Paenibacillus</taxon>
    </lineage>
</organism>
<dbReference type="Proteomes" id="UP000069697">
    <property type="component" value="Unassembled WGS sequence"/>
</dbReference>
<reference evidence="2 3" key="1">
    <citation type="journal article" date="2016" name="Genome Announc.">
        <title>Draft Genome Sequence of Paenibacillus amylolyticus Heshi-A3, Isolated from Fermented Rice Bran in a Japanese Fermented Seafood Dish.</title>
        <authorList>
            <person name="Akuzawa S."/>
            <person name="Nagaoka J."/>
            <person name="Kanekatsu M."/>
            <person name="Kubota E."/>
            <person name="Ohtake R."/>
            <person name="Suzuki T."/>
            <person name="Kanesaki Y."/>
        </authorList>
    </citation>
    <scope>NUCLEOTIDE SEQUENCE [LARGE SCALE GENOMIC DNA]</scope>
    <source>
        <strain evidence="2 3">Heshi-A3</strain>
    </source>
</reference>
<sequence>MASTYVYTLGVIVEQVEQIERSIKNMEQTMRHVSPATVDVIRSNKSQLEELLERIMNADVTSTFSLQAYIEVNKQCLQDCFSADYTNRLSTIGRTRRQ</sequence>
<name>A0A100VLB8_PAEAM</name>
<reference evidence="3" key="2">
    <citation type="submission" date="2016-01" db="EMBL/GenBank/DDBJ databases">
        <title>Draft Genome Sequence of Paenibacillus amylolyticus Heshi-A3 that Was Isolated from Fermented Rice Bran with Aging Salted Mackerel, Which Was Named Heshiko as Traditional Fermented Seafood in Japan.</title>
        <authorList>
            <person name="Akuzawa S."/>
            <person name="Nakagawa J."/>
            <person name="Kanekatsu T."/>
            <person name="Kubota E."/>
            <person name="Ohtake R."/>
            <person name="Suzuki T."/>
            <person name="Kanesaki Y."/>
        </authorList>
    </citation>
    <scope>NUCLEOTIDE SEQUENCE [LARGE SCALE GENOMIC DNA]</scope>
    <source>
        <strain evidence="3">Heshi-A3</strain>
    </source>
</reference>
<accession>A0A100VLB8</accession>
<dbReference type="EMBL" id="BCNV01000001">
    <property type="protein sequence ID" value="GAS81991.1"/>
    <property type="molecule type" value="Genomic_DNA"/>
</dbReference>
<protein>
    <submittedName>
        <fullName evidence="2">Uncharacterized protein</fullName>
    </submittedName>
</protein>
<evidence type="ECO:0000313" key="3">
    <source>
        <dbReference type="Proteomes" id="UP000069697"/>
    </source>
</evidence>
<evidence type="ECO:0000256" key="1">
    <source>
        <dbReference type="SAM" id="Coils"/>
    </source>
</evidence>
<dbReference type="AlphaFoldDB" id="A0A100VLB8"/>
<keyword evidence="1" id="KW-0175">Coiled coil</keyword>